<protein>
    <recommendedName>
        <fullName evidence="4 5">Small ribosomal subunit protein uS2</fullName>
    </recommendedName>
</protein>
<dbReference type="Gene3D" id="1.10.287.610">
    <property type="entry name" value="Helix hairpin bin"/>
    <property type="match status" value="1"/>
</dbReference>
<dbReference type="PANTHER" id="PTHR12534:SF0">
    <property type="entry name" value="SMALL RIBOSOMAL SUBUNIT PROTEIN US2M"/>
    <property type="match status" value="1"/>
</dbReference>
<evidence type="ECO:0000313" key="6">
    <source>
        <dbReference type="EMBL" id="TSC97398.1"/>
    </source>
</evidence>
<comment type="similarity">
    <text evidence="1 5">Belongs to the universal ribosomal protein uS2 family.</text>
</comment>
<accession>A0A554LWZ8</accession>
<dbReference type="HAMAP" id="MF_00291_B">
    <property type="entry name" value="Ribosomal_uS2_B"/>
    <property type="match status" value="1"/>
</dbReference>
<reference evidence="6 7" key="1">
    <citation type="submission" date="2017-07" db="EMBL/GenBank/DDBJ databases">
        <title>Mechanisms for carbon and nitrogen cycling indicate functional differentiation within the Candidate Phyla Radiation.</title>
        <authorList>
            <person name="Danczak R.E."/>
            <person name="Johnston M.D."/>
            <person name="Kenah C."/>
            <person name="Slattery M."/>
            <person name="Wrighton K.C."/>
            <person name="Wilkins M.J."/>
        </authorList>
    </citation>
    <scope>NUCLEOTIDE SEQUENCE [LARGE SCALE GENOMIC DNA]</scope>
    <source>
        <strain evidence="6">Licking1014_2</strain>
    </source>
</reference>
<dbReference type="GO" id="GO:0006412">
    <property type="term" value="P:translation"/>
    <property type="evidence" value="ECO:0007669"/>
    <property type="project" value="UniProtKB-UniRule"/>
</dbReference>
<dbReference type="InterPro" id="IPR001865">
    <property type="entry name" value="Ribosomal_uS2"/>
</dbReference>
<dbReference type="PANTHER" id="PTHR12534">
    <property type="entry name" value="30S RIBOSOMAL PROTEIN S2 PROKARYOTIC AND ORGANELLAR"/>
    <property type="match status" value="1"/>
</dbReference>
<dbReference type="AlphaFoldDB" id="A0A554LWZ8"/>
<evidence type="ECO:0000256" key="3">
    <source>
        <dbReference type="ARBA" id="ARBA00023274"/>
    </source>
</evidence>
<evidence type="ECO:0000313" key="7">
    <source>
        <dbReference type="Proteomes" id="UP000318711"/>
    </source>
</evidence>
<dbReference type="Proteomes" id="UP000318711">
    <property type="component" value="Unassembled WGS sequence"/>
</dbReference>
<evidence type="ECO:0000256" key="5">
    <source>
        <dbReference type="HAMAP-Rule" id="MF_00291"/>
    </source>
</evidence>
<proteinExistence type="inferred from homology"/>
<dbReference type="Gene3D" id="3.40.50.10490">
    <property type="entry name" value="Glucose-6-phosphate isomerase like protein, domain 1"/>
    <property type="match status" value="1"/>
</dbReference>
<dbReference type="SUPFAM" id="SSF52313">
    <property type="entry name" value="Ribosomal protein S2"/>
    <property type="match status" value="1"/>
</dbReference>
<organism evidence="6 7">
    <name type="scientific">Candidatus Berkelbacteria bacterium Licking1014_2</name>
    <dbReference type="NCBI Taxonomy" id="2017146"/>
    <lineage>
        <taxon>Bacteria</taxon>
        <taxon>Candidatus Berkelbacteria</taxon>
    </lineage>
</organism>
<dbReference type="GO" id="GO:0022627">
    <property type="term" value="C:cytosolic small ribosomal subunit"/>
    <property type="evidence" value="ECO:0007669"/>
    <property type="project" value="TreeGrafter"/>
</dbReference>
<dbReference type="EMBL" id="VMGL01000004">
    <property type="protein sequence ID" value="TSC97398.1"/>
    <property type="molecule type" value="Genomic_DNA"/>
</dbReference>
<keyword evidence="2 5" id="KW-0689">Ribosomal protein</keyword>
<dbReference type="GO" id="GO:0003735">
    <property type="term" value="F:structural constituent of ribosome"/>
    <property type="evidence" value="ECO:0007669"/>
    <property type="project" value="InterPro"/>
</dbReference>
<comment type="caution">
    <text evidence="6">The sequence shown here is derived from an EMBL/GenBank/DDBJ whole genome shotgun (WGS) entry which is preliminary data.</text>
</comment>
<keyword evidence="3 5" id="KW-0687">Ribonucleoprotein</keyword>
<sequence>MSKLIAKDLLAAGGHFGHRRSRFHPSVKPYIYTIREKMAIIDLDKTDDLVKKAIEFMKKIRQADGRILCVATKERIADLVKETAIKIEEPYCWYRWIGGGLTNFEEAIKRNLRRLQQTRDRLLKEESFVTKREKMIEEKKLRRLEQLYGGMENLKQLPEAIFIVDPVREKTIFREAKSLDIPIVAIADTEI</sequence>
<dbReference type="Pfam" id="PF00318">
    <property type="entry name" value="Ribosomal_S2"/>
    <property type="match status" value="1"/>
</dbReference>
<evidence type="ECO:0000256" key="1">
    <source>
        <dbReference type="ARBA" id="ARBA00006242"/>
    </source>
</evidence>
<dbReference type="InterPro" id="IPR005706">
    <property type="entry name" value="Ribosomal_uS2_bac/mit/plastid"/>
</dbReference>
<dbReference type="CDD" id="cd01425">
    <property type="entry name" value="RPS2"/>
    <property type="match status" value="1"/>
</dbReference>
<gene>
    <name evidence="5" type="primary">rpsB</name>
    <name evidence="6" type="ORF">CEN88_46</name>
</gene>
<dbReference type="NCBIfam" id="TIGR01011">
    <property type="entry name" value="rpsB_bact"/>
    <property type="match status" value="1"/>
</dbReference>
<evidence type="ECO:0000256" key="2">
    <source>
        <dbReference type="ARBA" id="ARBA00022980"/>
    </source>
</evidence>
<evidence type="ECO:0000256" key="4">
    <source>
        <dbReference type="ARBA" id="ARBA00035256"/>
    </source>
</evidence>
<dbReference type="PRINTS" id="PR00395">
    <property type="entry name" value="RIBOSOMALS2"/>
</dbReference>
<name>A0A554LWZ8_9BACT</name>
<dbReference type="InterPro" id="IPR023591">
    <property type="entry name" value="Ribosomal_uS2_flav_dom_sf"/>
</dbReference>